<dbReference type="InterPro" id="IPR039421">
    <property type="entry name" value="Type_1_exporter"/>
</dbReference>
<keyword evidence="5" id="KW-1185">Reference proteome</keyword>
<geneLocation type="plasmid" evidence="5">
    <name>pts417</name>
</geneLocation>
<dbReference type="PANTHER" id="PTHR24221:SF654">
    <property type="entry name" value="ATP-BINDING CASSETTE SUB-FAMILY B MEMBER 6"/>
    <property type="match status" value="1"/>
</dbReference>
<dbReference type="GO" id="GO:0016887">
    <property type="term" value="F:ATP hydrolysis activity"/>
    <property type="evidence" value="ECO:0007669"/>
    <property type="project" value="InterPro"/>
</dbReference>
<evidence type="ECO:0000256" key="1">
    <source>
        <dbReference type="ARBA" id="ARBA00022741"/>
    </source>
</evidence>
<organism evidence="4 5">
    <name type="scientific">Candidatus Thiodictyon syntrophicum</name>
    <dbReference type="NCBI Taxonomy" id="1166950"/>
    <lineage>
        <taxon>Bacteria</taxon>
        <taxon>Pseudomonadati</taxon>
        <taxon>Pseudomonadota</taxon>
        <taxon>Gammaproteobacteria</taxon>
        <taxon>Chromatiales</taxon>
        <taxon>Chromatiaceae</taxon>
        <taxon>Thiodictyon</taxon>
    </lineage>
</organism>
<dbReference type="SUPFAM" id="SSF52540">
    <property type="entry name" value="P-loop containing nucleoside triphosphate hydrolases"/>
    <property type="match status" value="1"/>
</dbReference>
<evidence type="ECO:0000259" key="3">
    <source>
        <dbReference type="PROSITE" id="PS50893"/>
    </source>
</evidence>
<dbReference type="KEGG" id="tsy:THSYN_30370"/>
<dbReference type="Pfam" id="PF00005">
    <property type="entry name" value="ABC_tran"/>
    <property type="match status" value="1"/>
</dbReference>
<dbReference type="Proteomes" id="UP000232638">
    <property type="component" value="Plasmid pTs417"/>
</dbReference>
<evidence type="ECO:0000256" key="2">
    <source>
        <dbReference type="ARBA" id="ARBA00022840"/>
    </source>
</evidence>
<gene>
    <name evidence="4" type="ORF">THSYN_30370</name>
</gene>
<dbReference type="EMBL" id="CP020371">
    <property type="protein sequence ID" value="AUB85218.1"/>
    <property type="molecule type" value="Genomic_DNA"/>
</dbReference>
<protein>
    <recommendedName>
        <fullName evidence="3">ABC transporter domain-containing protein</fullName>
    </recommendedName>
</protein>
<sequence length="269" mass="28313">MRPARIAPSPAGPVSLPKAAAINWPQNGSAPGRRPSTRLHFRYAPEGPLILDDVSLAVSPGEFIALVGASGSGKSTLLRLLLGFETPENGGVFFDGQALASLDATAIRRQMGVVMQNAEPMPGSLFDNIVGAAGGTLDDAWEAAQRVGLAEDIRQMPMGMQTVILEGGGALSGGQMQRLMIARAVVGRPKILLLDEATSALDNRTQAVVTDSLERLGVTRVVVAHCLSTVVHADRIYVLAGGRIVEAENYDALMVTNGVLARLAERQLT</sequence>
<dbReference type="InterPro" id="IPR027417">
    <property type="entry name" value="P-loop_NTPase"/>
</dbReference>
<keyword evidence="2" id="KW-0067">ATP-binding</keyword>
<evidence type="ECO:0000313" key="4">
    <source>
        <dbReference type="EMBL" id="AUB85218.1"/>
    </source>
</evidence>
<dbReference type="InterPro" id="IPR003439">
    <property type="entry name" value="ABC_transporter-like_ATP-bd"/>
</dbReference>
<name>A0A2K8UI39_9GAMM</name>
<dbReference type="Gene3D" id="3.40.50.300">
    <property type="entry name" value="P-loop containing nucleotide triphosphate hydrolases"/>
    <property type="match status" value="1"/>
</dbReference>
<dbReference type="AlphaFoldDB" id="A0A2K8UI39"/>
<dbReference type="GO" id="GO:0034040">
    <property type="term" value="F:ATPase-coupled lipid transmembrane transporter activity"/>
    <property type="evidence" value="ECO:0007669"/>
    <property type="project" value="TreeGrafter"/>
</dbReference>
<dbReference type="InterPro" id="IPR017871">
    <property type="entry name" value="ABC_transporter-like_CS"/>
</dbReference>
<evidence type="ECO:0000313" key="5">
    <source>
        <dbReference type="Proteomes" id="UP000232638"/>
    </source>
</evidence>
<dbReference type="PROSITE" id="PS00211">
    <property type="entry name" value="ABC_TRANSPORTER_1"/>
    <property type="match status" value="1"/>
</dbReference>
<feature type="domain" description="ABC transporter" evidence="3">
    <location>
        <begin position="34"/>
        <end position="266"/>
    </location>
</feature>
<keyword evidence="4" id="KW-0614">Plasmid</keyword>
<dbReference type="GO" id="GO:0005524">
    <property type="term" value="F:ATP binding"/>
    <property type="evidence" value="ECO:0007669"/>
    <property type="project" value="UniProtKB-KW"/>
</dbReference>
<proteinExistence type="predicted"/>
<dbReference type="SMART" id="SM00382">
    <property type="entry name" value="AAA"/>
    <property type="match status" value="1"/>
</dbReference>
<keyword evidence="1" id="KW-0547">Nucleotide-binding</keyword>
<dbReference type="InterPro" id="IPR003593">
    <property type="entry name" value="AAA+_ATPase"/>
</dbReference>
<dbReference type="PANTHER" id="PTHR24221">
    <property type="entry name" value="ATP-BINDING CASSETTE SUB-FAMILY B"/>
    <property type="match status" value="1"/>
</dbReference>
<reference evidence="4 5" key="1">
    <citation type="submission" date="2017-03" db="EMBL/GenBank/DDBJ databases">
        <title>Complete genome sequence of Candidatus 'Thiodictyon syntrophicum' sp. nov. strain Cad16T, a photolithoautotroph purple sulfur bacterium isolated from an alpine meromictic lake.</title>
        <authorList>
            <person name="Luedin S.M."/>
            <person name="Pothier J.F."/>
            <person name="Danza F."/>
            <person name="Storelli N."/>
            <person name="Wittwer M."/>
            <person name="Tonolla M."/>
        </authorList>
    </citation>
    <scope>NUCLEOTIDE SEQUENCE [LARGE SCALE GENOMIC DNA]</scope>
    <source>
        <strain evidence="4 5">Cad16T</strain>
        <plasmid evidence="5">Plasmid pts417</plasmid>
    </source>
</reference>
<dbReference type="PROSITE" id="PS50893">
    <property type="entry name" value="ABC_TRANSPORTER_2"/>
    <property type="match status" value="1"/>
</dbReference>
<accession>A0A2K8UI39</accession>